<accession>A0ABN6MGC7</accession>
<dbReference type="RefSeq" id="WP_102378586.1">
    <property type="nucleotide sequence ID" value="NZ_AP025564.1"/>
</dbReference>
<dbReference type="EMBL" id="AP025564">
    <property type="protein sequence ID" value="BDE95847.1"/>
    <property type="molecule type" value="Genomic_DNA"/>
</dbReference>
<evidence type="ECO:0000313" key="2">
    <source>
        <dbReference type="EMBL" id="BDE95847.1"/>
    </source>
</evidence>
<dbReference type="SUPFAM" id="SSF50475">
    <property type="entry name" value="FMN-binding split barrel"/>
    <property type="match status" value="1"/>
</dbReference>
<feature type="domain" description="Pyridoxamine 5'-phosphate oxidase N-terminal" evidence="1">
    <location>
        <begin position="2"/>
        <end position="87"/>
    </location>
</feature>
<evidence type="ECO:0000313" key="3">
    <source>
        <dbReference type="Proteomes" id="UP001320544"/>
    </source>
</evidence>
<dbReference type="InterPro" id="IPR012349">
    <property type="entry name" value="Split_barrel_FMN-bd"/>
</dbReference>
<gene>
    <name evidence="2" type="ORF">CE91St30_11800</name>
</gene>
<sequence length="133" mass="14873">MDEVLAYLKENPTYFLATVDENGDPDIRPFGTIAKFEDRLYIQTGNSKAVFEQMKAHPRIAISATNAGGTTWLRVVADAVQDDRLEARQAVLDEYPELQSLYAADDGNCEVLFLENAQAAFCSFTEKPRTVTF</sequence>
<dbReference type="Pfam" id="PF01243">
    <property type="entry name" value="PNPOx_N"/>
    <property type="match status" value="1"/>
</dbReference>
<dbReference type="Gene3D" id="2.30.110.10">
    <property type="entry name" value="Electron Transport, Fmn-binding Protein, Chain A"/>
    <property type="match status" value="1"/>
</dbReference>
<dbReference type="Proteomes" id="UP001320544">
    <property type="component" value="Chromosome"/>
</dbReference>
<evidence type="ECO:0000259" key="1">
    <source>
        <dbReference type="Pfam" id="PF01243"/>
    </source>
</evidence>
<proteinExistence type="predicted"/>
<keyword evidence="3" id="KW-1185">Reference proteome</keyword>
<organism evidence="2 3">
    <name type="scientific">Raoultibacter timonensis</name>
    <dbReference type="NCBI Taxonomy" id="1907662"/>
    <lineage>
        <taxon>Bacteria</taxon>
        <taxon>Bacillati</taxon>
        <taxon>Actinomycetota</taxon>
        <taxon>Coriobacteriia</taxon>
        <taxon>Eggerthellales</taxon>
        <taxon>Eggerthellaceae</taxon>
        <taxon>Raoultibacter</taxon>
    </lineage>
</organism>
<name>A0ABN6MGC7_9ACTN</name>
<reference evidence="2 3" key="1">
    <citation type="submission" date="2022-01" db="EMBL/GenBank/DDBJ databases">
        <title>Novel bile acid biosynthetic pathways are enriched in the microbiome of centenarians.</title>
        <authorList>
            <person name="Sato Y."/>
            <person name="Atarashi K."/>
            <person name="Plichta R.D."/>
            <person name="Arai Y."/>
            <person name="Sasajima S."/>
            <person name="Kearney M.S."/>
            <person name="Suda W."/>
            <person name="Takeshita K."/>
            <person name="Sasaki T."/>
            <person name="Okamoto S."/>
            <person name="Skelly N.A."/>
            <person name="Okamura Y."/>
            <person name="Vlamakis H."/>
            <person name="Li Y."/>
            <person name="Tanoue T."/>
            <person name="Takei H."/>
            <person name="Nittono H."/>
            <person name="Narushima S."/>
            <person name="Irie J."/>
            <person name="Itoh H."/>
            <person name="Moriya K."/>
            <person name="Sugiura Y."/>
            <person name="Suematsu M."/>
            <person name="Moritoki N."/>
            <person name="Shibata S."/>
            <person name="Littman R.D."/>
            <person name="Fischbach A.M."/>
            <person name="Uwamino Y."/>
            <person name="Inoue T."/>
            <person name="Honda A."/>
            <person name="Hattori M."/>
            <person name="Murai T."/>
            <person name="Xavier J.R."/>
            <person name="Hirose N."/>
            <person name="Honda K."/>
        </authorList>
    </citation>
    <scope>NUCLEOTIDE SEQUENCE [LARGE SCALE GENOMIC DNA]</scope>
    <source>
        <strain evidence="2 3">CE91-St30</strain>
    </source>
</reference>
<protein>
    <submittedName>
        <fullName evidence="2">Pyridoxamine 5'-phosphate oxidase</fullName>
    </submittedName>
</protein>
<dbReference type="InterPro" id="IPR011576">
    <property type="entry name" value="Pyridox_Oxase_N"/>
</dbReference>